<evidence type="ECO:0000259" key="13">
    <source>
        <dbReference type="Pfam" id="PF00912"/>
    </source>
</evidence>
<evidence type="ECO:0000256" key="8">
    <source>
        <dbReference type="ARBA" id="ARBA00022989"/>
    </source>
</evidence>
<dbReference type="GO" id="GO:0005886">
    <property type="term" value="C:plasma membrane"/>
    <property type="evidence" value="ECO:0007669"/>
    <property type="project" value="UniProtKB-SubCell"/>
</dbReference>
<dbReference type="EC" id="2.4.99.28" evidence="11"/>
<dbReference type="AlphaFoldDB" id="A0A2D3WMX5"/>
<feature type="compositionally biased region" description="Polar residues" evidence="12">
    <location>
        <begin position="271"/>
        <end position="288"/>
    </location>
</feature>
<evidence type="ECO:0000256" key="6">
    <source>
        <dbReference type="ARBA" id="ARBA00022960"/>
    </source>
</evidence>
<dbReference type="Proteomes" id="UP000228859">
    <property type="component" value="Unassembled WGS sequence"/>
</dbReference>
<proteinExistence type="inferred from homology"/>
<dbReference type="GO" id="GO:0008955">
    <property type="term" value="F:peptidoglycan glycosyltransferase activity"/>
    <property type="evidence" value="ECO:0007669"/>
    <property type="project" value="UniProtKB-UniRule"/>
</dbReference>
<dbReference type="SUPFAM" id="SSF53955">
    <property type="entry name" value="Lysozyme-like"/>
    <property type="match status" value="1"/>
</dbReference>
<dbReference type="GO" id="GO:0009274">
    <property type="term" value="C:peptidoglycan-based cell wall"/>
    <property type="evidence" value="ECO:0007669"/>
    <property type="project" value="InterPro"/>
</dbReference>
<evidence type="ECO:0000256" key="5">
    <source>
        <dbReference type="ARBA" id="ARBA00022692"/>
    </source>
</evidence>
<keyword evidence="8 11" id="KW-1133">Transmembrane helix</keyword>
<comment type="similarity">
    <text evidence="11">Belongs to the glycosyltransferase 51 family.</text>
</comment>
<dbReference type="InterPro" id="IPR023346">
    <property type="entry name" value="Lysozyme-like_dom_sf"/>
</dbReference>
<reference evidence="14 15" key="1">
    <citation type="journal article" date="2017" name="Front. Microbiol.">
        <title>Comparative Genomic Analysis of the Class Epsilonproteobacteria and Proposed Reclassification to Epsilonbacteraeota (phyl. nov.).</title>
        <authorList>
            <person name="Waite D.W."/>
            <person name="Vanwonterghem I."/>
            <person name="Rinke C."/>
            <person name="Parks D.H."/>
            <person name="Zhang Y."/>
            <person name="Takai K."/>
            <person name="Sievert S.M."/>
            <person name="Simon J."/>
            <person name="Campbell B.J."/>
            <person name="Hanson T.E."/>
            <person name="Woyke T."/>
            <person name="Klotz M.G."/>
            <person name="Hugenholtz P."/>
        </authorList>
    </citation>
    <scope>NUCLEOTIDE SEQUENCE [LARGE SCALE GENOMIC DNA]</scope>
    <source>
        <strain evidence="14">UBA12443</strain>
    </source>
</reference>
<keyword evidence="1 11" id="KW-1003">Cell membrane</keyword>
<dbReference type="PANTHER" id="PTHR30400:SF0">
    <property type="entry name" value="BIOSYNTHETIC PEPTIDOGLYCAN TRANSGLYCOSYLASE"/>
    <property type="match status" value="1"/>
</dbReference>
<gene>
    <name evidence="11" type="primary">mtgA</name>
    <name evidence="14" type="ORF">CFH83_05565</name>
</gene>
<sequence>MRTFKLLFLLLILGGIIDIGRFFVYPDISDLKETNPVPTAFMEYRQEEWAEQNRDKEIQHQWVGMNKISPNIIKAVLIAEDDGFWNHDGFDVKGMENAIERSLKKGVVAGGSTISQQLSKNLYLSPSKNPVRKIKEAIITWRIENTLSKRRILEIYLNVAEWGDGIFGIEAAARHYYGKSAKRLTAREASRLASILPNPIKYSPIGDQKYVKNRSRIIYKIMKRRGVVIPEFKEVMTPPKAEESMTQESNGSISDLFSETAHEETPLIETETPQVSEDTSEGNGSLTF</sequence>
<evidence type="ECO:0000256" key="2">
    <source>
        <dbReference type="ARBA" id="ARBA00022519"/>
    </source>
</evidence>
<dbReference type="NCBIfam" id="TIGR02070">
    <property type="entry name" value="mono_pep_trsgly"/>
    <property type="match status" value="1"/>
</dbReference>
<organism evidence="14 15">
    <name type="scientific">Sulfuricurvum kujiense</name>
    <dbReference type="NCBI Taxonomy" id="148813"/>
    <lineage>
        <taxon>Bacteria</taxon>
        <taxon>Pseudomonadati</taxon>
        <taxon>Campylobacterota</taxon>
        <taxon>Epsilonproteobacteria</taxon>
        <taxon>Campylobacterales</taxon>
        <taxon>Sulfurimonadaceae</taxon>
        <taxon>Sulfuricurvum</taxon>
    </lineage>
</organism>
<dbReference type="InterPro" id="IPR011812">
    <property type="entry name" value="Pep_trsgly"/>
</dbReference>
<dbReference type="HAMAP" id="MF_00766">
    <property type="entry name" value="PGT_MtgA"/>
    <property type="match status" value="1"/>
</dbReference>
<evidence type="ECO:0000256" key="9">
    <source>
        <dbReference type="ARBA" id="ARBA00023136"/>
    </source>
</evidence>
<protein>
    <recommendedName>
        <fullName evidence="11">Biosynthetic peptidoglycan transglycosylase</fullName>
        <ecNumber evidence="11">2.4.99.28</ecNumber>
    </recommendedName>
    <alternativeName>
        <fullName evidence="11">Glycan polymerase</fullName>
    </alternativeName>
    <alternativeName>
        <fullName evidence="11">Peptidoglycan glycosyltransferase MtgA</fullName>
        <shortName evidence="11">PGT</shortName>
    </alternativeName>
</protein>
<accession>A0A2D3WMX5</accession>
<evidence type="ECO:0000256" key="4">
    <source>
        <dbReference type="ARBA" id="ARBA00022679"/>
    </source>
</evidence>
<keyword evidence="5 11" id="KW-0812">Transmembrane</keyword>
<comment type="subcellular location">
    <subcellularLocation>
        <location evidence="11">Cell membrane</location>
        <topology evidence="11">Single-pass membrane protein</topology>
    </subcellularLocation>
</comment>
<evidence type="ECO:0000256" key="11">
    <source>
        <dbReference type="HAMAP-Rule" id="MF_00766"/>
    </source>
</evidence>
<feature type="region of interest" description="Disordered" evidence="12">
    <location>
        <begin position="238"/>
        <end position="288"/>
    </location>
</feature>
<evidence type="ECO:0000256" key="1">
    <source>
        <dbReference type="ARBA" id="ARBA00022475"/>
    </source>
</evidence>
<keyword evidence="10 11" id="KW-0961">Cell wall biogenesis/degradation</keyword>
<dbReference type="RefSeq" id="WP_303662966.1">
    <property type="nucleotide sequence ID" value="NZ_DLUI01000078.1"/>
</dbReference>
<feature type="compositionally biased region" description="Polar residues" evidence="12">
    <location>
        <begin position="244"/>
        <end position="257"/>
    </location>
</feature>
<keyword evidence="9 11" id="KW-0472">Membrane</keyword>
<evidence type="ECO:0000256" key="7">
    <source>
        <dbReference type="ARBA" id="ARBA00022984"/>
    </source>
</evidence>
<keyword evidence="4 11" id="KW-0808">Transferase</keyword>
<evidence type="ECO:0000256" key="12">
    <source>
        <dbReference type="SAM" id="MobiDB-lite"/>
    </source>
</evidence>
<keyword evidence="3 11" id="KW-0328">Glycosyltransferase</keyword>
<dbReference type="UniPathway" id="UPA00219"/>
<keyword evidence="2" id="KW-0997">Cell inner membrane</keyword>
<comment type="pathway">
    <text evidence="11">Cell wall biogenesis; peptidoglycan biosynthesis.</text>
</comment>
<evidence type="ECO:0000256" key="3">
    <source>
        <dbReference type="ARBA" id="ARBA00022676"/>
    </source>
</evidence>
<dbReference type="PANTHER" id="PTHR30400">
    <property type="entry name" value="MONOFUNCTIONAL BIOSYNTHETIC PEPTIDOGLYCAN TRANSGLYCOSYLASE"/>
    <property type="match status" value="1"/>
</dbReference>
<keyword evidence="7 11" id="KW-0573">Peptidoglycan synthesis</keyword>
<dbReference type="GO" id="GO:0071555">
    <property type="term" value="P:cell wall organization"/>
    <property type="evidence" value="ECO:0007669"/>
    <property type="project" value="UniProtKB-KW"/>
</dbReference>
<dbReference type="InterPro" id="IPR036950">
    <property type="entry name" value="PBP_transglycosylase"/>
</dbReference>
<dbReference type="EMBL" id="DLUI01000078">
    <property type="protein sequence ID" value="DAB38519.1"/>
    <property type="molecule type" value="Genomic_DNA"/>
</dbReference>
<evidence type="ECO:0000313" key="14">
    <source>
        <dbReference type="EMBL" id="DAB38519.1"/>
    </source>
</evidence>
<comment type="catalytic activity">
    <reaction evidence="11">
        <text>[GlcNAc-(1-&gt;4)-Mur2Ac(oyl-L-Ala-gamma-D-Glu-L-Lys-D-Ala-D-Ala)](n)-di-trans,octa-cis-undecaprenyl diphosphate + beta-D-GlcNAc-(1-&gt;4)-Mur2Ac(oyl-L-Ala-gamma-D-Glu-L-Lys-D-Ala-D-Ala)-di-trans,octa-cis-undecaprenyl diphosphate = [GlcNAc-(1-&gt;4)-Mur2Ac(oyl-L-Ala-gamma-D-Glu-L-Lys-D-Ala-D-Ala)](n+1)-di-trans,octa-cis-undecaprenyl diphosphate + di-trans,octa-cis-undecaprenyl diphosphate + H(+)</text>
        <dbReference type="Rhea" id="RHEA:23708"/>
        <dbReference type="Rhea" id="RHEA-COMP:9602"/>
        <dbReference type="Rhea" id="RHEA-COMP:9603"/>
        <dbReference type="ChEBI" id="CHEBI:15378"/>
        <dbReference type="ChEBI" id="CHEBI:58405"/>
        <dbReference type="ChEBI" id="CHEBI:60033"/>
        <dbReference type="ChEBI" id="CHEBI:78435"/>
        <dbReference type="EC" id="2.4.99.28"/>
    </reaction>
</comment>
<dbReference type="GO" id="GO:0016763">
    <property type="term" value="F:pentosyltransferase activity"/>
    <property type="evidence" value="ECO:0007669"/>
    <property type="project" value="InterPro"/>
</dbReference>
<dbReference type="GO" id="GO:0009252">
    <property type="term" value="P:peptidoglycan biosynthetic process"/>
    <property type="evidence" value="ECO:0007669"/>
    <property type="project" value="UniProtKB-UniRule"/>
</dbReference>
<name>A0A2D3WMX5_9BACT</name>
<dbReference type="Pfam" id="PF00912">
    <property type="entry name" value="Transgly"/>
    <property type="match status" value="1"/>
</dbReference>
<dbReference type="InterPro" id="IPR001264">
    <property type="entry name" value="Glyco_trans_51"/>
</dbReference>
<comment type="function">
    <text evidence="11">Peptidoglycan polymerase that catalyzes glycan chain elongation from lipid-linked precursors.</text>
</comment>
<evidence type="ECO:0000256" key="10">
    <source>
        <dbReference type="ARBA" id="ARBA00023316"/>
    </source>
</evidence>
<dbReference type="Gene3D" id="1.10.3810.10">
    <property type="entry name" value="Biosynthetic peptidoglycan transglycosylase-like"/>
    <property type="match status" value="1"/>
</dbReference>
<feature type="domain" description="Glycosyl transferase family 51" evidence="13">
    <location>
        <begin position="55"/>
        <end position="222"/>
    </location>
</feature>
<evidence type="ECO:0000313" key="15">
    <source>
        <dbReference type="Proteomes" id="UP000228859"/>
    </source>
</evidence>
<keyword evidence="6 11" id="KW-0133">Cell shape</keyword>
<dbReference type="GO" id="GO:0008360">
    <property type="term" value="P:regulation of cell shape"/>
    <property type="evidence" value="ECO:0007669"/>
    <property type="project" value="UniProtKB-KW"/>
</dbReference>
<comment type="caution">
    <text evidence="14">The sequence shown here is derived from an EMBL/GenBank/DDBJ whole genome shotgun (WGS) entry which is preliminary data.</text>
</comment>